<evidence type="ECO:0000313" key="3">
    <source>
        <dbReference type="EMBL" id="GEC21181.1"/>
    </source>
</evidence>
<feature type="chain" id="PRO_5021188649" evidence="2">
    <location>
        <begin position="31"/>
        <end position="72"/>
    </location>
</feature>
<accession>A0A4Y3WSB1</accession>
<dbReference type="Proteomes" id="UP000320338">
    <property type="component" value="Unassembled WGS sequence"/>
</dbReference>
<dbReference type="RefSeq" id="WP_141279900.1">
    <property type="nucleotide sequence ID" value="NZ_BAAARZ010000009.1"/>
</dbReference>
<feature type="compositionally biased region" description="Pro residues" evidence="1">
    <location>
        <begin position="33"/>
        <end position="42"/>
    </location>
</feature>
<sequence length="72" mass="7206">MDVHRRTRAAALCAALSGALVVGMAGTAVAFSPPDPPDAPEPPHGRPAVARAEMPADGPMTTPALTARVPAP</sequence>
<keyword evidence="2" id="KW-0732">Signal</keyword>
<organism evidence="3 4">
    <name type="scientific">Pseudonocardia hydrocarbonoxydans</name>
    <dbReference type="NCBI Taxonomy" id="76726"/>
    <lineage>
        <taxon>Bacteria</taxon>
        <taxon>Bacillati</taxon>
        <taxon>Actinomycetota</taxon>
        <taxon>Actinomycetes</taxon>
        <taxon>Pseudonocardiales</taxon>
        <taxon>Pseudonocardiaceae</taxon>
        <taxon>Pseudonocardia</taxon>
    </lineage>
</organism>
<dbReference type="EMBL" id="BJNG01000030">
    <property type="protein sequence ID" value="GEC21181.1"/>
    <property type="molecule type" value="Genomic_DNA"/>
</dbReference>
<name>A0A4Y3WSB1_9PSEU</name>
<proteinExistence type="predicted"/>
<protein>
    <submittedName>
        <fullName evidence="3">Uncharacterized protein</fullName>
    </submittedName>
</protein>
<feature type="region of interest" description="Disordered" evidence="1">
    <location>
        <begin position="31"/>
        <end position="72"/>
    </location>
</feature>
<comment type="caution">
    <text evidence="3">The sequence shown here is derived from an EMBL/GenBank/DDBJ whole genome shotgun (WGS) entry which is preliminary data.</text>
</comment>
<feature type="signal peptide" evidence="2">
    <location>
        <begin position="1"/>
        <end position="30"/>
    </location>
</feature>
<reference evidence="3 4" key="1">
    <citation type="submission" date="2019-06" db="EMBL/GenBank/DDBJ databases">
        <title>Whole genome shotgun sequence of Pseudonocardia hydrocarbonoxydans NBRC 14498.</title>
        <authorList>
            <person name="Hosoyama A."/>
            <person name="Uohara A."/>
            <person name="Ohji S."/>
            <person name="Ichikawa N."/>
        </authorList>
    </citation>
    <scope>NUCLEOTIDE SEQUENCE [LARGE SCALE GENOMIC DNA]</scope>
    <source>
        <strain evidence="3 4">NBRC 14498</strain>
    </source>
</reference>
<evidence type="ECO:0000256" key="1">
    <source>
        <dbReference type="SAM" id="MobiDB-lite"/>
    </source>
</evidence>
<gene>
    <name evidence="3" type="ORF">PHY01_34640</name>
</gene>
<evidence type="ECO:0000313" key="4">
    <source>
        <dbReference type="Proteomes" id="UP000320338"/>
    </source>
</evidence>
<dbReference type="AlphaFoldDB" id="A0A4Y3WSB1"/>
<evidence type="ECO:0000256" key="2">
    <source>
        <dbReference type="SAM" id="SignalP"/>
    </source>
</evidence>
<keyword evidence="4" id="KW-1185">Reference proteome</keyword>